<dbReference type="PIRSF" id="PIRSF005536">
    <property type="entry name" value="Agal"/>
    <property type="match status" value="1"/>
</dbReference>
<keyword evidence="3 5" id="KW-0378">Hydrolase</keyword>
<dbReference type="Gene3D" id="2.60.40.1180">
    <property type="entry name" value="Golgi alpha-mannosidase II"/>
    <property type="match status" value="1"/>
</dbReference>
<name>A0ABX5VKQ1_9MICO</name>
<dbReference type="PROSITE" id="PS00512">
    <property type="entry name" value="ALPHA_GALACTOSIDASE"/>
    <property type="match status" value="1"/>
</dbReference>
<evidence type="ECO:0000256" key="1">
    <source>
        <dbReference type="ARBA" id="ARBA00001255"/>
    </source>
</evidence>
<dbReference type="InterPro" id="IPR013780">
    <property type="entry name" value="Glyco_hydro_b"/>
</dbReference>
<dbReference type="Gene3D" id="3.20.20.70">
    <property type="entry name" value="Aldolase class I"/>
    <property type="match status" value="1"/>
</dbReference>
<dbReference type="Pfam" id="PF16874">
    <property type="entry name" value="Glyco_hydro_36C"/>
    <property type="match status" value="1"/>
</dbReference>
<keyword evidence="4 5" id="KW-0326">Glycosidase</keyword>
<dbReference type="InterPro" id="IPR031704">
    <property type="entry name" value="Glyco_hydro_36_N"/>
</dbReference>
<dbReference type="EMBL" id="CP040899">
    <property type="protein sequence ID" value="QDB79036.1"/>
    <property type="molecule type" value="Genomic_DNA"/>
</dbReference>
<dbReference type="Pfam" id="PF02065">
    <property type="entry name" value="Melibiase"/>
    <property type="match status" value="1"/>
</dbReference>
<dbReference type="PANTHER" id="PTHR43053">
    <property type="entry name" value="GLYCOSIDASE FAMILY 31"/>
    <property type="match status" value="1"/>
</dbReference>
<comment type="similarity">
    <text evidence="5">Belongs to the glycosyl hydrolase.</text>
</comment>
<dbReference type="InterPro" id="IPR017853">
    <property type="entry name" value="GH"/>
</dbReference>
<feature type="domain" description="Glycosyl hydrolase family 36 C-terminal" evidence="7">
    <location>
        <begin position="656"/>
        <end position="736"/>
    </location>
</feature>
<evidence type="ECO:0000313" key="9">
    <source>
        <dbReference type="EMBL" id="QDB79036.1"/>
    </source>
</evidence>
<dbReference type="InterPro" id="IPR031705">
    <property type="entry name" value="Glyco_hydro_36_C"/>
</dbReference>
<sequence>MPIIRGRVSPATGGPGPGLRARAAGGEARYNGRVSNAGTVHHLRAGGTSVVLATAGTALPQVLHWGPDLGDVDRHVLVDLVRVSEPPLVSGQLDVVVPLALLAEHSSGWMGTPGLTGHRAGTDFSTAFVVRSLEVQDPAPQDDVAARVKVEAADDVAGLRIWIVLELLPSGLLRMRASLRNEAPGVFDVGSLDLALPVPRSAAEVLDLTGRHLRERAVQRHELTLGTHLRESRRARGHDASLVLAAGVAGFGHRSGEVHAVHVAWSGNTRCYAERTNLGSSMLAGGELLLAGEVRLAEGETYTGPWVYASHGEGLDELAGRFHRFLRARPEHPRSPRPVTLNVWEAVYFGHDLERLSELADVAAAIGVERYVLDDGWFASRRDDTSGLGDWYVSPDVWPQGLAPLVDHVHALGMQFGLWFEPEMVNPDSDLYRAHPDWILSAGGRVPVPARHQQVLDLANPAAYDHVRTRLLAVLAEHEIDYVKWDYNRDLVEPGHQPTGRAGAHEQTLAVYRLLEEVRAAHPGLEIESCAGGGGRADLGILARTDRVWASDCIDPLERQLIETGTRLLLPPELIGSHVGSPVSHTTGRAHSLDFRAGTAFFSHLGIEWDVRTASPQERERLAEWVAVHKRHRRLLHTGTVVHADHQEPSLWVHGVVAPDRREAIFAVVQARTPVASPVGRVRLPGLADDLTYRVAPLPPGDVTTGRAGHGPAPWWDEPAVLTGRVLAAVGVQAPVLNPEQLVLLHLTTP</sequence>
<protein>
    <recommendedName>
        <fullName evidence="2 5">Alpha-galactosidase</fullName>
        <ecNumber evidence="2 5">3.2.1.22</ecNumber>
    </recommendedName>
</protein>
<gene>
    <name evidence="9" type="ORF">FE251_06365</name>
</gene>
<reference evidence="9 10" key="1">
    <citation type="submission" date="2019-05" db="EMBL/GenBank/DDBJ databases">
        <title>Georgenia *** sp. nov., and Georgenia *** sp. nov., isolated from the intestinal contents of plateau pika (Ochotona curzoniae) in the Qinghai-Tibet plateau of China.</title>
        <authorList>
            <person name="Tian Z."/>
        </authorList>
    </citation>
    <scope>NUCLEOTIDE SEQUENCE [LARGE SCALE GENOMIC DNA]</scope>
    <source>
        <strain evidence="9 10">Z294</strain>
    </source>
</reference>
<dbReference type="EC" id="3.2.1.22" evidence="2 5"/>
<dbReference type="CDD" id="cd14791">
    <property type="entry name" value="GH36"/>
    <property type="match status" value="1"/>
</dbReference>
<evidence type="ECO:0000256" key="6">
    <source>
        <dbReference type="SAM" id="MobiDB-lite"/>
    </source>
</evidence>
<evidence type="ECO:0000256" key="2">
    <source>
        <dbReference type="ARBA" id="ARBA00012755"/>
    </source>
</evidence>
<evidence type="ECO:0000256" key="4">
    <source>
        <dbReference type="ARBA" id="ARBA00023295"/>
    </source>
</evidence>
<dbReference type="InterPro" id="IPR000111">
    <property type="entry name" value="Glyco_hydro_27/36_CS"/>
</dbReference>
<accession>A0ABX5VKQ1</accession>
<dbReference type="PANTHER" id="PTHR43053:SF3">
    <property type="entry name" value="ALPHA-GALACTOSIDASE C-RELATED"/>
    <property type="match status" value="1"/>
</dbReference>
<dbReference type="InterPro" id="IPR013785">
    <property type="entry name" value="Aldolase_TIM"/>
</dbReference>
<dbReference type="InterPro" id="IPR002252">
    <property type="entry name" value="Glyco_hydro_36"/>
</dbReference>
<dbReference type="InterPro" id="IPR038417">
    <property type="entry name" value="Alpga-gal_N_sf"/>
</dbReference>
<dbReference type="Gene3D" id="2.70.98.60">
    <property type="entry name" value="alpha-galactosidase from lactobacil brevis"/>
    <property type="match status" value="1"/>
</dbReference>
<dbReference type="PRINTS" id="PR00743">
    <property type="entry name" value="GLHYDRLASE36"/>
</dbReference>
<evidence type="ECO:0000259" key="7">
    <source>
        <dbReference type="Pfam" id="PF16874"/>
    </source>
</evidence>
<dbReference type="Proteomes" id="UP000313948">
    <property type="component" value="Chromosome"/>
</dbReference>
<dbReference type="SUPFAM" id="SSF51445">
    <property type="entry name" value="(Trans)glycosidases"/>
    <property type="match status" value="1"/>
</dbReference>
<feature type="domain" description="Glycosyl hydrolase family 36 N-terminal" evidence="8">
    <location>
        <begin position="59"/>
        <end position="297"/>
    </location>
</feature>
<evidence type="ECO:0000256" key="3">
    <source>
        <dbReference type="ARBA" id="ARBA00022801"/>
    </source>
</evidence>
<feature type="region of interest" description="Disordered" evidence="6">
    <location>
        <begin position="1"/>
        <end position="23"/>
    </location>
</feature>
<dbReference type="RefSeq" id="WP_139948291.1">
    <property type="nucleotide sequence ID" value="NZ_CP040899.1"/>
</dbReference>
<organism evidence="9 10">
    <name type="scientific">Georgenia wutianyii</name>
    <dbReference type="NCBI Taxonomy" id="2585135"/>
    <lineage>
        <taxon>Bacteria</taxon>
        <taxon>Bacillati</taxon>
        <taxon>Actinomycetota</taxon>
        <taxon>Actinomycetes</taxon>
        <taxon>Micrococcales</taxon>
        <taxon>Bogoriellaceae</taxon>
        <taxon>Georgenia</taxon>
    </lineage>
</organism>
<evidence type="ECO:0000256" key="5">
    <source>
        <dbReference type="PIRNR" id="PIRNR005536"/>
    </source>
</evidence>
<dbReference type="Pfam" id="PF16875">
    <property type="entry name" value="Glyco_hydro_36N"/>
    <property type="match status" value="1"/>
</dbReference>
<evidence type="ECO:0000259" key="8">
    <source>
        <dbReference type="Pfam" id="PF16875"/>
    </source>
</evidence>
<dbReference type="InterPro" id="IPR050985">
    <property type="entry name" value="Alpha-glycosidase_related"/>
</dbReference>
<keyword evidence="10" id="KW-1185">Reference proteome</keyword>
<comment type="catalytic activity">
    <reaction evidence="1 5">
        <text>Hydrolysis of terminal, non-reducing alpha-D-galactose residues in alpha-D-galactosides, including galactose oligosaccharides, galactomannans and galactolipids.</text>
        <dbReference type="EC" id="3.2.1.22"/>
    </reaction>
</comment>
<evidence type="ECO:0000313" key="10">
    <source>
        <dbReference type="Proteomes" id="UP000313948"/>
    </source>
</evidence>
<proteinExistence type="inferred from homology"/>